<gene>
    <name evidence="1" type="ORF">BDN72DRAFT_903847</name>
</gene>
<dbReference type="Proteomes" id="UP000308600">
    <property type="component" value="Unassembled WGS sequence"/>
</dbReference>
<organism evidence="1 2">
    <name type="scientific">Pluteus cervinus</name>
    <dbReference type="NCBI Taxonomy" id="181527"/>
    <lineage>
        <taxon>Eukaryota</taxon>
        <taxon>Fungi</taxon>
        <taxon>Dikarya</taxon>
        <taxon>Basidiomycota</taxon>
        <taxon>Agaricomycotina</taxon>
        <taxon>Agaricomycetes</taxon>
        <taxon>Agaricomycetidae</taxon>
        <taxon>Agaricales</taxon>
        <taxon>Pluteineae</taxon>
        <taxon>Pluteaceae</taxon>
        <taxon>Pluteus</taxon>
    </lineage>
</organism>
<accession>A0ACD3A7W3</accession>
<name>A0ACD3A7W3_9AGAR</name>
<keyword evidence="2" id="KW-1185">Reference proteome</keyword>
<reference evidence="1 2" key="1">
    <citation type="journal article" date="2019" name="Nat. Ecol. Evol.">
        <title>Megaphylogeny resolves global patterns of mushroom evolution.</title>
        <authorList>
            <person name="Varga T."/>
            <person name="Krizsan K."/>
            <person name="Foldi C."/>
            <person name="Dima B."/>
            <person name="Sanchez-Garcia M."/>
            <person name="Sanchez-Ramirez S."/>
            <person name="Szollosi G.J."/>
            <person name="Szarkandi J.G."/>
            <person name="Papp V."/>
            <person name="Albert L."/>
            <person name="Andreopoulos W."/>
            <person name="Angelini C."/>
            <person name="Antonin V."/>
            <person name="Barry K.W."/>
            <person name="Bougher N.L."/>
            <person name="Buchanan P."/>
            <person name="Buyck B."/>
            <person name="Bense V."/>
            <person name="Catcheside P."/>
            <person name="Chovatia M."/>
            <person name="Cooper J."/>
            <person name="Damon W."/>
            <person name="Desjardin D."/>
            <person name="Finy P."/>
            <person name="Geml J."/>
            <person name="Haridas S."/>
            <person name="Hughes K."/>
            <person name="Justo A."/>
            <person name="Karasinski D."/>
            <person name="Kautmanova I."/>
            <person name="Kiss B."/>
            <person name="Kocsube S."/>
            <person name="Kotiranta H."/>
            <person name="LaButti K.M."/>
            <person name="Lechner B.E."/>
            <person name="Liimatainen K."/>
            <person name="Lipzen A."/>
            <person name="Lukacs Z."/>
            <person name="Mihaltcheva S."/>
            <person name="Morgado L.N."/>
            <person name="Niskanen T."/>
            <person name="Noordeloos M.E."/>
            <person name="Ohm R.A."/>
            <person name="Ortiz-Santana B."/>
            <person name="Ovrebo C."/>
            <person name="Racz N."/>
            <person name="Riley R."/>
            <person name="Savchenko A."/>
            <person name="Shiryaev A."/>
            <person name="Soop K."/>
            <person name="Spirin V."/>
            <person name="Szebenyi C."/>
            <person name="Tomsovsky M."/>
            <person name="Tulloss R.E."/>
            <person name="Uehling J."/>
            <person name="Grigoriev I.V."/>
            <person name="Vagvolgyi C."/>
            <person name="Papp T."/>
            <person name="Martin F.M."/>
            <person name="Miettinen O."/>
            <person name="Hibbett D.S."/>
            <person name="Nagy L.G."/>
        </authorList>
    </citation>
    <scope>NUCLEOTIDE SEQUENCE [LARGE SCALE GENOMIC DNA]</scope>
    <source>
        <strain evidence="1 2">NL-1719</strain>
    </source>
</reference>
<protein>
    <submittedName>
        <fullName evidence="1">Uncharacterized protein</fullName>
    </submittedName>
</protein>
<evidence type="ECO:0000313" key="2">
    <source>
        <dbReference type="Proteomes" id="UP000308600"/>
    </source>
</evidence>
<dbReference type="EMBL" id="ML208633">
    <property type="protein sequence ID" value="TFK61731.1"/>
    <property type="molecule type" value="Genomic_DNA"/>
</dbReference>
<sequence length="281" mass="32693">MPVGKELDVQHRLNEERILTLLSRTIEQPSMDDFPPSVQKYCIGRHHIVDSRLRMDTSKKNFGRWGYYCKSDKKIKFVSPRIAPRNHTNATNLLPWLKIRQELEFAKLILDATPDDTGPMCNCDRSTPIDPSSERAVVVPYNEDREHHEHHGETRLYTNKEGVYRVPVVVWGDDGEYLRDVASLVHPVLCLQNHKQRFSGLGLEYYHQIQVYSREYQGWLGCDFTTEFVVDAGDQALLFKFTNMPDDELVRFVEILQEEDSPKVLYDPQPQSPARRRAVHV</sequence>
<proteinExistence type="predicted"/>
<evidence type="ECO:0000313" key="1">
    <source>
        <dbReference type="EMBL" id="TFK61731.1"/>
    </source>
</evidence>